<dbReference type="EMBL" id="MU858171">
    <property type="protein sequence ID" value="KAK4210573.1"/>
    <property type="molecule type" value="Genomic_DNA"/>
</dbReference>
<sequence>MLPLHLLLGLAALPATTAIPEGRRKWAHGFGSWRDGSYRSSHGVKKTNAYWYSHAACGPKIFARHDMAVDPFSSTTLSLDECSEACESENYFIDSLFYRPLRR</sequence>
<evidence type="ECO:0000313" key="2">
    <source>
        <dbReference type="EMBL" id="KAK4210573.1"/>
    </source>
</evidence>
<evidence type="ECO:0008006" key="4">
    <source>
        <dbReference type="Google" id="ProtNLM"/>
    </source>
</evidence>
<evidence type="ECO:0000256" key="1">
    <source>
        <dbReference type="SAM" id="SignalP"/>
    </source>
</evidence>
<gene>
    <name evidence="2" type="ORF">QBC37DRAFT_428531</name>
</gene>
<dbReference type="Proteomes" id="UP001301769">
    <property type="component" value="Unassembled WGS sequence"/>
</dbReference>
<keyword evidence="3" id="KW-1185">Reference proteome</keyword>
<dbReference type="AlphaFoldDB" id="A0AAN6Y0X3"/>
<reference evidence="2" key="2">
    <citation type="submission" date="2023-05" db="EMBL/GenBank/DDBJ databases">
        <authorList>
            <consortium name="Lawrence Berkeley National Laboratory"/>
            <person name="Steindorff A."/>
            <person name="Hensen N."/>
            <person name="Bonometti L."/>
            <person name="Westerberg I."/>
            <person name="Brannstrom I.O."/>
            <person name="Guillou S."/>
            <person name="Cros-Aarteil S."/>
            <person name="Calhoun S."/>
            <person name="Haridas S."/>
            <person name="Kuo A."/>
            <person name="Mondo S."/>
            <person name="Pangilinan J."/>
            <person name="Riley R."/>
            <person name="Labutti K."/>
            <person name="Andreopoulos B."/>
            <person name="Lipzen A."/>
            <person name="Chen C."/>
            <person name="Yanf M."/>
            <person name="Daum C."/>
            <person name="Ng V."/>
            <person name="Clum A."/>
            <person name="Ohm R."/>
            <person name="Martin F."/>
            <person name="Silar P."/>
            <person name="Natvig D."/>
            <person name="Lalanne C."/>
            <person name="Gautier V."/>
            <person name="Ament-Velasquez S.L."/>
            <person name="Kruys A."/>
            <person name="Hutchinson M.I."/>
            <person name="Powell A.J."/>
            <person name="Barry K."/>
            <person name="Miller A.N."/>
            <person name="Grigoriev I.V."/>
            <person name="Debuchy R."/>
            <person name="Gladieux P."/>
            <person name="Thoren M.H."/>
            <person name="Johannesson H."/>
        </authorList>
    </citation>
    <scope>NUCLEOTIDE SEQUENCE</scope>
    <source>
        <strain evidence="2">PSN293</strain>
    </source>
</reference>
<feature type="signal peptide" evidence="1">
    <location>
        <begin position="1"/>
        <end position="18"/>
    </location>
</feature>
<proteinExistence type="predicted"/>
<accession>A0AAN6Y0X3</accession>
<organism evidence="2 3">
    <name type="scientific">Rhypophila decipiens</name>
    <dbReference type="NCBI Taxonomy" id="261697"/>
    <lineage>
        <taxon>Eukaryota</taxon>
        <taxon>Fungi</taxon>
        <taxon>Dikarya</taxon>
        <taxon>Ascomycota</taxon>
        <taxon>Pezizomycotina</taxon>
        <taxon>Sordariomycetes</taxon>
        <taxon>Sordariomycetidae</taxon>
        <taxon>Sordariales</taxon>
        <taxon>Naviculisporaceae</taxon>
        <taxon>Rhypophila</taxon>
    </lineage>
</organism>
<keyword evidence="1" id="KW-0732">Signal</keyword>
<feature type="non-terminal residue" evidence="2">
    <location>
        <position position="103"/>
    </location>
</feature>
<evidence type="ECO:0000313" key="3">
    <source>
        <dbReference type="Proteomes" id="UP001301769"/>
    </source>
</evidence>
<feature type="chain" id="PRO_5042958814" description="WSC domain-containing protein" evidence="1">
    <location>
        <begin position="19"/>
        <end position="103"/>
    </location>
</feature>
<reference evidence="2" key="1">
    <citation type="journal article" date="2023" name="Mol. Phylogenet. Evol.">
        <title>Genome-scale phylogeny and comparative genomics of the fungal order Sordariales.</title>
        <authorList>
            <person name="Hensen N."/>
            <person name="Bonometti L."/>
            <person name="Westerberg I."/>
            <person name="Brannstrom I.O."/>
            <person name="Guillou S."/>
            <person name="Cros-Aarteil S."/>
            <person name="Calhoun S."/>
            <person name="Haridas S."/>
            <person name="Kuo A."/>
            <person name="Mondo S."/>
            <person name="Pangilinan J."/>
            <person name="Riley R."/>
            <person name="LaButti K."/>
            <person name="Andreopoulos B."/>
            <person name="Lipzen A."/>
            <person name="Chen C."/>
            <person name="Yan M."/>
            <person name="Daum C."/>
            <person name="Ng V."/>
            <person name="Clum A."/>
            <person name="Steindorff A."/>
            <person name="Ohm R.A."/>
            <person name="Martin F."/>
            <person name="Silar P."/>
            <person name="Natvig D.O."/>
            <person name="Lalanne C."/>
            <person name="Gautier V."/>
            <person name="Ament-Velasquez S.L."/>
            <person name="Kruys A."/>
            <person name="Hutchinson M.I."/>
            <person name="Powell A.J."/>
            <person name="Barry K."/>
            <person name="Miller A.N."/>
            <person name="Grigoriev I.V."/>
            <person name="Debuchy R."/>
            <person name="Gladieux P."/>
            <person name="Hiltunen Thoren M."/>
            <person name="Johannesson H."/>
        </authorList>
    </citation>
    <scope>NUCLEOTIDE SEQUENCE</scope>
    <source>
        <strain evidence="2">PSN293</strain>
    </source>
</reference>
<name>A0AAN6Y0X3_9PEZI</name>
<comment type="caution">
    <text evidence="2">The sequence shown here is derived from an EMBL/GenBank/DDBJ whole genome shotgun (WGS) entry which is preliminary data.</text>
</comment>
<protein>
    <recommendedName>
        <fullName evidence="4">WSC domain-containing protein</fullName>
    </recommendedName>
</protein>